<dbReference type="Pfam" id="PF15420">
    <property type="entry name" value="Abhydrolase_9_N"/>
    <property type="match status" value="1"/>
</dbReference>
<accession>A0A6I4U1U5</accession>
<dbReference type="Proteomes" id="UP000469430">
    <property type="component" value="Unassembled WGS sequence"/>
</dbReference>
<organism evidence="4 5">
    <name type="scientific">Croceibacterium xixiisoli</name>
    <dbReference type="NCBI Taxonomy" id="1476466"/>
    <lineage>
        <taxon>Bacteria</taxon>
        <taxon>Pseudomonadati</taxon>
        <taxon>Pseudomonadota</taxon>
        <taxon>Alphaproteobacteria</taxon>
        <taxon>Sphingomonadales</taxon>
        <taxon>Erythrobacteraceae</taxon>
        <taxon>Croceibacterium</taxon>
    </lineage>
</organism>
<feature type="domain" description="Alpha/beta-hydrolase N-terminal" evidence="3">
    <location>
        <begin position="42"/>
        <end position="250"/>
    </location>
</feature>
<name>A0A6I4U1U5_9SPHN</name>
<protein>
    <recommendedName>
        <fullName evidence="6">Alpha/beta-hydrolase family protein</fullName>
    </recommendedName>
</protein>
<evidence type="ECO:0000256" key="1">
    <source>
        <dbReference type="SAM" id="Phobius"/>
    </source>
</evidence>
<feature type="transmembrane region" description="Helical" evidence="1">
    <location>
        <begin position="93"/>
        <end position="113"/>
    </location>
</feature>
<comment type="caution">
    <text evidence="4">The sequence shown here is derived from an EMBL/GenBank/DDBJ whole genome shotgun (WGS) entry which is preliminary data.</text>
</comment>
<proteinExistence type="predicted"/>
<dbReference type="Pfam" id="PF10081">
    <property type="entry name" value="Abhydrolase_9"/>
    <property type="match status" value="1"/>
</dbReference>
<keyword evidence="1" id="KW-0472">Membrane</keyword>
<sequence>MPRPTFSLARLADRLRQIPAQFLMSLCGSGLWLGTLFFAGSLTPSLVPRDGLIQGLLSGVAFALGYGIGVLLRRLWRLLHLPAWDASRIGRGSKIVAAIACVIIAGIFLWHASEWQNSVRLAMGMPVVDSARPILVGSVASAVVIVIILLGRLFKRIARIITDFVDRFAPRRVSAVIGIALSLMLFWGIGNGVLLRAGIRTLDSSYRQLDGQFDDGLVQPADPRKSGSDASLLRWADLGRMGRSAIATGPTAAEITAFSGRPAMEPLRVYVGLKSAEDIETRASLALAEMQRVGAFERSVLVIATPTGTGWLDPASQMPLEYLHHGDVATVAVQYSYLPSWMALMVEPTYGADTARALFRKIYGYWHSLPRESRPRLYLHGLSLGALNSDLSADLFDVIGDPYHGALWSGPPFPSRTWNQVTRERRPGSPAWLPQFRDGSVIRFTGQDNALNRAQAPWGPMRIVYLQYASDPITFFETQSAWRPPAWMSGPRGPDVSPELRWYPLITFLQLGLDLGLATTTPMGHGHVYAPEHYVDAWTAVTQPPGWSEAERERLKQVLAQRIAEETEGGK</sequence>
<keyword evidence="5" id="KW-1185">Reference proteome</keyword>
<dbReference type="InterPro" id="IPR027787">
    <property type="entry name" value="Alpha/beta-hydrolase_catalytic"/>
</dbReference>
<feature type="transmembrane region" description="Helical" evidence="1">
    <location>
        <begin position="175"/>
        <end position="195"/>
    </location>
</feature>
<evidence type="ECO:0000259" key="2">
    <source>
        <dbReference type="Pfam" id="PF10081"/>
    </source>
</evidence>
<dbReference type="RefSeq" id="WP_161392326.1">
    <property type="nucleotide sequence ID" value="NZ_JBHSCP010000003.1"/>
</dbReference>
<gene>
    <name evidence="4" type="ORF">GRI97_16510</name>
</gene>
<evidence type="ECO:0000313" key="5">
    <source>
        <dbReference type="Proteomes" id="UP000469430"/>
    </source>
</evidence>
<reference evidence="4 5" key="1">
    <citation type="submission" date="2019-12" db="EMBL/GenBank/DDBJ databases">
        <title>Genomic-based taxomic classification of the family Erythrobacteraceae.</title>
        <authorList>
            <person name="Xu L."/>
        </authorList>
    </citation>
    <scope>NUCLEOTIDE SEQUENCE [LARGE SCALE GENOMIC DNA]</scope>
    <source>
        <strain evidence="4 5">S36</strain>
    </source>
</reference>
<dbReference type="InterPro" id="IPR012037">
    <property type="entry name" value="Alpha/beta-hydrolase_fam"/>
</dbReference>
<feature type="transmembrane region" description="Helical" evidence="1">
    <location>
        <begin position="133"/>
        <end position="154"/>
    </location>
</feature>
<keyword evidence="1" id="KW-0812">Transmembrane</keyword>
<evidence type="ECO:0008006" key="6">
    <source>
        <dbReference type="Google" id="ProtNLM"/>
    </source>
</evidence>
<evidence type="ECO:0000259" key="3">
    <source>
        <dbReference type="Pfam" id="PF15420"/>
    </source>
</evidence>
<feature type="transmembrane region" description="Helical" evidence="1">
    <location>
        <begin position="52"/>
        <end position="72"/>
    </location>
</feature>
<keyword evidence="1" id="KW-1133">Transmembrane helix</keyword>
<dbReference type="OrthoDB" id="4397445at2"/>
<dbReference type="PIRSF" id="PIRSF007542">
    <property type="entry name" value="UCP007542"/>
    <property type="match status" value="1"/>
</dbReference>
<feature type="transmembrane region" description="Helical" evidence="1">
    <location>
        <begin position="20"/>
        <end position="40"/>
    </location>
</feature>
<dbReference type="InterPro" id="IPR027788">
    <property type="entry name" value="Alpha/beta-hydrolase_N_dom"/>
</dbReference>
<dbReference type="EMBL" id="WTYJ01000004">
    <property type="protein sequence ID" value="MXP00594.1"/>
    <property type="molecule type" value="Genomic_DNA"/>
</dbReference>
<feature type="domain" description="Alpha/beta-hydrolase catalytic" evidence="2">
    <location>
        <begin position="267"/>
        <end position="555"/>
    </location>
</feature>
<evidence type="ECO:0000313" key="4">
    <source>
        <dbReference type="EMBL" id="MXP00594.1"/>
    </source>
</evidence>
<dbReference type="AlphaFoldDB" id="A0A6I4U1U5"/>